<name>A0A0L0C5F9_LUCCU</name>
<evidence type="ECO:0000313" key="2">
    <source>
        <dbReference type="EMBL" id="KNC27471.1"/>
    </source>
</evidence>
<dbReference type="Proteomes" id="UP000037069">
    <property type="component" value="Unassembled WGS sequence"/>
</dbReference>
<gene>
    <name evidence="2" type="ORF">FF38_03546</name>
</gene>
<sequence>MPRTKRRPSVTFKLPTENDKEPNDRPTDILETSVPLSLTNPSTCATTAAAATEQLKEHDNQQLGDNVNNIDNNSVMMSGAAATAAEVGTLMTTQPEDINAIVMEIDDVAVEPFVTKQRAQVPVAPAFIDEAHRQFSNPISYLGGPLLKPRNRYSIESILSLD</sequence>
<protein>
    <submittedName>
        <fullName evidence="2">Uncharacterized protein</fullName>
    </submittedName>
</protein>
<feature type="compositionally biased region" description="Basic and acidic residues" evidence="1">
    <location>
        <begin position="16"/>
        <end position="28"/>
    </location>
</feature>
<dbReference type="AlphaFoldDB" id="A0A0L0C5F9"/>
<feature type="region of interest" description="Disordered" evidence="1">
    <location>
        <begin position="1"/>
        <end position="29"/>
    </location>
</feature>
<dbReference type="OrthoDB" id="5989513at2759"/>
<comment type="caution">
    <text evidence="2">The sequence shown here is derived from an EMBL/GenBank/DDBJ whole genome shotgun (WGS) entry which is preliminary data.</text>
</comment>
<proteinExistence type="predicted"/>
<keyword evidence="3" id="KW-1185">Reference proteome</keyword>
<reference evidence="2 3" key="1">
    <citation type="journal article" date="2015" name="Nat. Commun.">
        <title>Lucilia cuprina genome unlocks parasitic fly biology to underpin future interventions.</title>
        <authorList>
            <person name="Anstead C.A."/>
            <person name="Korhonen P.K."/>
            <person name="Young N.D."/>
            <person name="Hall R.S."/>
            <person name="Jex A.R."/>
            <person name="Murali S.C."/>
            <person name="Hughes D.S."/>
            <person name="Lee S.F."/>
            <person name="Perry T."/>
            <person name="Stroehlein A.J."/>
            <person name="Ansell B.R."/>
            <person name="Breugelmans B."/>
            <person name="Hofmann A."/>
            <person name="Qu J."/>
            <person name="Dugan S."/>
            <person name="Lee S.L."/>
            <person name="Chao H."/>
            <person name="Dinh H."/>
            <person name="Han Y."/>
            <person name="Doddapaneni H.V."/>
            <person name="Worley K.C."/>
            <person name="Muzny D.M."/>
            <person name="Ioannidis P."/>
            <person name="Waterhouse R.M."/>
            <person name="Zdobnov E.M."/>
            <person name="James P.J."/>
            <person name="Bagnall N.H."/>
            <person name="Kotze A.C."/>
            <person name="Gibbs R.A."/>
            <person name="Richards S."/>
            <person name="Batterham P."/>
            <person name="Gasser R.B."/>
        </authorList>
    </citation>
    <scope>NUCLEOTIDE SEQUENCE [LARGE SCALE GENOMIC DNA]</scope>
    <source>
        <strain evidence="2 3">LS</strain>
        <tissue evidence="2">Full body</tissue>
    </source>
</reference>
<evidence type="ECO:0000313" key="3">
    <source>
        <dbReference type="Proteomes" id="UP000037069"/>
    </source>
</evidence>
<evidence type="ECO:0000256" key="1">
    <source>
        <dbReference type="SAM" id="MobiDB-lite"/>
    </source>
</evidence>
<dbReference type="EMBL" id="JRES01000896">
    <property type="protein sequence ID" value="KNC27471.1"/>
    <property type="molecule type" value="Genomic_DNA"/>
</dbReference>
<organism evidence="2 3">
    <name type="scientific">Lucilia cuprina</name>
    <name type="common">Green bottle fly</name>
    <name type="synonym">Australian sheep blowfly</name>
    <dbReference type="NCBI Taxonomy" id="7375"/>
    <lineage>
        <taxon>Eukaryota</taxon>
        <taxon>Metazoa</taxon>
        <taxon>Ecdysozoa</taxon>
        <taxon>Arthropoda</taxon>
        <taxon>Hexapoda</taxon>
        <taxon>Insecta</taxon>
        <taxon>Pterygota</taxon>
        <taxon>Neoptera</taxon>
        <taxon>Endopterygota</taxon>
        <taxon>Diptera</taxon>
        <taxon>Brachycera</taxon>
        <taxon>Muscomorpha</taxon>
        <taxon>Oestroidea</taxon>
        <taxon>Calliphoridae</taxon>
        <taxon>Luciliinae</taxon>
        <taxon>Lucilia</taxon>
    </lineage>
</organism>
<accession>A0A0L0C5F9</accession>